<organism evidence="1 2">
    <name type="scientific">Diversispora epigaea</name>
    <dbReference type="NCBI Taxonomy" id="1348612"/>
    <lineage>
        <taxon>Eukaryota</taxon>
        <taxon>Fungi</taxon>
        <taxon>Fungi incertae sedis</taxon>
        <taxon>Mucoromycota</taxon>
        <taxon>Glomeromycotina</taxon>
        <taxon>Glomeromycetes</taxon>
        <taxon>Diversisporales</taxon>
        <taxon>Diversisporaceae</taxon>
        <taxon>Diversispora</taxon>
    </lineage>
</organism>
<comment type="caution">
    <text evidence="1">The sequence shown here is derived from an EMBL/GenBank/DDBJ whole genome shotgun (WGS) entry which is preliminary data.</text>
</comment>
<gene>
    <name evidence="1" type="ORF">Glove_426g4</name>
</gene>
<dbReference type="EMBL" id="PQFF01000377">
    <property type="protein sequence ID" value="RHZ54530.1"/>
    <property type="molecule type" value="Genomic_DNA"/>
</dbReference>
<evidence type="ECO:0000313" key="2">
    <source>
        <dbReference type="Proteomes" id="UP000266861"/>
    </source>
</evidence>
<reference evidence="1 2" key="1">
    <citation type="submission" date="2018-08" db="EMBL/GenBank/DDBJ databases">
        <title>Genome and evolution of the arbuscular mycorrhizal fungus Diversispora epigaea (formerly Glomus versiforme) and its bacterial endosymbionts.</title>
        <authorList>
            <person name="Sun X."/>
            <person name="Fei Z."/>
            <person name="Harrison M."/>
        </authorList>
    </citation>
    <scope>NUCLEOTIDE SEQUENCE [LARGE SCALE GENOMIC DNA]</scope>
    <source>
        <strain evidence="1 2">IT104</strain>
    </source>
</reference>
<accession>A0A397H2B4</accession>
<evidence type="ECO:0000313" key="1">
    <source>
        <dbReference type="EMBL" id="RHZ54530.1"/>
    </source>
</evidence>
<protein>
    <submittedName>
        <fullName evidence="1">Uncharacterized protein</fullName>
    </submittedName>
</protein>
<keyword evidence="2" id="KW-1185">Reference proteome</keyword>
<dbReference type="Proteomes" id="UP000266861">
    <property type="component" value="Unassembled WGS sequence"/>
</dbReference>
<dbReference type="PANTHER" id="PTHR31424:SF5">
    <property type="entry name" value="APPLE DOMAIN-CONTAINING PROTEIN"/>
    <property type="match status" value="1"/>
</dbReference>
<name>A0A397H2B4_9GLOM</name>
<dbReference type="AlphaFoldDB" id="A0A397H2B4"/>
<dbReference type="OrthoDB" id="6149706at2759"/>
<proteinExistence type="predicted"/>
<dbReference type="PANTHER" id="PTHR31424">
    <property type="entry name" value="PROTEIN CBG23806"/>
    <property type="match status" value="1"/>
</dbReference>
<sequence length="654" mass="76005">MYDVHKEVVIKFLMDIRCSLKSSSDAAKLFLRKISSKNNTNLSGVVLFGLDLECLELRREDKENIPPKRKLFSNLKSGSQKNKRLKELASKINSNSKDLFTSYNFSDTSLDCLKLNIQGQFINLKFSNSYNESTYFDSILCACDETLISRDGYRKLAAVQPSMKREYLIAARKKEINNIMENKIPIKNFNINPTNELLVENICSDENSEEVFINKAQIGNGATRSLIGLLITLLPDLTEGDNPILHKDDVIKIKLGGDGRQVGRYNHHVMLTACILNEKNKVLSPKHQYCICLYPGIEKYESLTIAHQQIIEELIILHNEGLKDNNNVYWKVEFWFTADWKYMALILGINGPTSNYFCLWCECHKNERWNIDKNWSNAENTKGKIRANLLPFLTSKYCVPDELHLMLRIVDVLLDLFFMELMCDPSAFDKILPCETMSIREKIELKMQEIGVTSFKFIPPEKKTKYSKWSWCTLMGPAKLKIIEKFPLSTFINGQRGKDIEKLWQDFYNLYCIMKSENLTIEDITQFSYDVRKWVQEFARPLKKTVNGQIEQEGLYQRTDVTPYMHVFAFHMPLFMQELHQQNLNLRWFTTSSVEKKNHEHVRLFFGGTTMGGGTEKEKQSAAYQISSFENRQIYFRINKISTMYSEKALMIKC</sequence>